<accession>E8U9C0</accession>
<reference evidence="2" key="2">
    <citation type="submission" date="2011-01" db="EMBL/GenBank/DDBJ databases">
        <title>The complete genome of Deinococcus maricopensis DSM 21211.</title>
        <authorList>
            <consortium name="US DOE Joint Genome Institute (JGI-PGF)"/>
            <person name="Lucas S."/>
            <person name="Copeland A."/>
            <person name="Lapidus A."/>
            <person name="Goodwin L."/>
            <person name="Pitluck S."/>
            <person name="Kyrpides N."/>
            <person name="Mavromatis K."/>
            <person name="Pagani I."/>
            <person name="Ivanova N."/>
            <person name="Ovchinnikova G."/>
            <person name="Zeytun A."/>
            <person name="Detter J.C."/>
            <person name="Han C."/>
            <person name="Land M."/>
            <person name="Hauser L."/>
            <person name="Markowitz V."/>
            <person name="Cheng J.-F."/>
            <person name="Hugenholtz P."/>
            <person name="Woyke T."/>
            <person name="Wu D."/>
            <person name="Pukall R."/>
            <person name="Gehrich-Schroeter G."/>
            <person name="Brambilla E."/>
            <person name="Klenk H.-P."/>
            <person name="Eisen J.A."/>
        </authorList>
    </citation>
    <scope>NUCLEOTIDE SEQUENCE [LARGE SCALE GENOMIC DNA]</scope>
    <source>
        <strain evidence="2">DSM 21211 / LMG 22137 / NRRL B-23946 / LB-34</strain>
    </source>
</reference>
<evidence type="ECO:0000313" key="2">
    <source>
        <dbReference type="Proteomes" id="UP000008635"/>
    </source>
</evidence>
<name>E8U9C0_DEIML</name>
<dbReference type="HOGENOM" id="CLU_2011510_0_0_0"/>
<dbReference type="RefSeq" id="WP_013557164.1">
    <property type="nucleotide sequence ID" value="NC_014958.1"/>
</dbReference>
<evidence type="ECO:0000313" key="1">
    <source>
        <dbReference type="EMBL" id="ADV67659.1"/>
    </source>
</evidence>
<keyword evidence="2" id="KW-1185">Reference proteome</keyword>
<sequence length="123" mass="13200">MTTSSLLKDLGAALQGADLQPADCQWLYGRMRTGTSACWMSRVAPDALLKQVQAHLKPVGVTSGWSNDYGVWGAFYALNGQPGRTFGVTIKPIPGELEFEGVKAVQGYESFVTLTVNESATSK</sequence>
<dbReference type="KEGG" id="dmr:Deima_2015"/>
<dbReference type="AlphaFoldDB" id="E8U9C0"/>
<proteinExistence type="predicted"/>
<protein>
    <submittedName>
        <fullName evidence="1">Uncharacterized protein</fullName>
    </submittedName>
</protein>
<reference evidence="1 2" key="1">
    <citation type="journal article" date="2011" name="Stand. Genomic Sci.">
        <title>Complete genome sequence of Deinococcus maricopensis type strain (LB-34).</title>
        <authorList>
            <person name="Pukall R."/>
            <person name="Zeytun A."/>
            <person name="Lucas S."/>
            <person name="Lapidus A."/>
            <person name="Hammon N."/>
            <person name="Deshpande S."/>
            <person name="Nolan M."/>
            <person name="Cheng J.F."/>
            <person name="Pitluck S."/>
            <person name="Liolios K."/>
            <person name="Pagani I."/>
            <person name="Mikhailova N."/>
            <person name="Ivanova N."/>
            <person name="Mavromatis K."/>
            <person name="Pati A."/>
            <person name="Tapia R."/>
            <person name="Han C."/>
            <person name="Goodwin L."/>
            <person name="Chen A."/>
            <person name="Palaniappan K."/>
            <person name="Land M."/>
            <person name="Hauser L."/>
            <person name="Chang Y.J."/>
            <person name="Jeffries C.D."/>
            <person name="Brambilla E.M."/>
            <person name="Rohde M."/>
            <person name="Goker M."/>
            <person name="Detter J.C."/>
            <person name="Woyke T."/>
            <person name="Bristow J."/>
            <person name="Eisen J.A."/>
            <person name="Markowitz V."/>
            <person name="Hugenholtz P."/>
            <person name="Kyrpides N.C."/>
            <person name="Klenk H.P."/>
        </authorList>
    </citation>
    <scope>NUCLEOTIDE SEQUENCE [LARGE SCALE GENOMIC DNA]</scope>
    <source>
        <strain evidence="2">DSM 21211 / LMG 22137 / NRRL B-23946 / LB-34</strain>
    </source>
</reference>
<dbReference type="Proteomes" id="UP000008635">
    <property type="component" value="Chromosome"/>
</dbReference>
<dbReference type="OrthoDB" id="1579025at2"/>
<dbReference type="STRING" id="709986.Deima_2015"/>
<dbReference type="EMBL" id="CP002454">
    <property type="protein sequence ID" value="ADV67659.1"/>
    <property type="molecule type" value="Genomic_DNA"/>
</dbReference>
<gene>
    <name evidence="1" type="ordered locus">Deima_2015</name>
</gene>
<organism evidence="1 2">
    <name type="scientific">Deinococcus maricopensis (strain DSM 21211 / LMG 22137 / NRRL B-23946 / LB-34)</name>
    <dbReference type="NCBI Taxonomy" id="709986"/>
    <lineage>
        <taxon>Bacteria</taxon>
        <taxon>Thermotogati</taxon>
        <taxon>Deinococcota</taxon>
        <taxon>Deinococci</taxon>
        <taxon>Deinococcales</taxon>
        <taxon>Deinococcaceae</taxon>
        <taxon>Deinococcus</taxon>
    </lineage>
</organism>